<evidence type="ECO:0000313" key="3">
    <source>
        <dbReference type="Proteomes" id="UP000316562"/>
    </source>
</evidence>
<keyword evidence="1" id="KW-1133">Transmembrane helix</keyword>
<dbReference type="EMBL" id="SGBC01000001">
    <property type="protein sequence ID" value="RZD17411.1"/>
    <property type="molecule type" value="Genomic_DNA"/>
</dbReference>
<keyword evidence="1" id="KW-0812">Transmembrane</keyword>
<accession>A0A519BJG9</accession>
<evidence type="ECO:0000313" key="2">
    <source>
        <dbReference type="EMBL" id="RZD17411.1"/>
    </source>
</evidence>
<dbReference type="Proteomes" id="UP000316562">
    <property type="component" value="Unassembled WGS sequence"/>
</dbReference>
<comment type="caution">
    <text evidence="2">The sequence shown here is derived from an EMBL/GenBank/DDBJ whole genome shotgun (WGS) entry which is preliminary data.</text>
</comment>
<evidence type="ECO:0000256" key="1">
    <source>
        <dbReference type="SAM" id="Phobius"/>
    </source>
</evidence>
<feature type="transmembrane region" description="Helical" evidence="1">
    <location>
        <begin position="196"/>
        <end position="218"/>
    </location>
</feature>
<dbReference type="AlphaFoldDB" id="A0A519BJG9"/>
<protein>
    <submittedName>
        <fullName evidence="2">Uncharacterized protein</fullName>
    </submittedName>
</protein>
<sequence>MRYKIIYDIDRDESIILDEELRASAFTKGLPEQENGELFLISKDIEPKIFDFNNKSLLKKYTKSSGIQVLYFNRGNRYYIYEVPDISVYCQKNVTLYSYIVNKNLNINSESVLIENYENKIRIFDGKNILDVDENLTLPFINQMLTEGRTHLYSNTEKFKNLFNTFRKIDLFDILSCDNQDYIISKKKFNKEKFKFDFLLTKIFAVLFISLVLSFVYLNYMTNNLKIVYDGKHQTLLKLETISSENNRILYLKLLKRINIYKKIKQLYIVKPLDCHILNLNISEINDGYNVNFNFHIENNPLNFENILSDFKKNYEKKYAAPIYFTYKIQQNKIIFAATSKWLISRLKI</sequence>
<organism evidence="2 3">
    <name type="scientific">Acididesulfobacter guangdongensis</name>
    <dbReference type="NCBI Taxonomy" id="2597225"/>
    <lineage>
        <taxon>Bacteria</taxon>
        <taxon>Deltaproteobacteria</taxon>
        <taxon>Candidatus Acidulodesulfobacterales</taxon>
        <taxon>Candidatus Acididesulfobacter</taxon>
    </lineage>
</organism>
<reference evidence="2 3" key="1">
    <citation type="journal article" date="2019" name="ISME J.">
        <title>Insights into ecological role of a new deltaproteobacterial order Candidatus Acidulodesulfobacterales by metagenomics and metatranscriptomics.</title>
        <authorList>
            <person name="Tan S."/>
            <person name="Liu J."/>
            <person name="Fang Y."/>
            <person name="Hedlund B.P."/>
            <person name="Lian Z.H."/>
            <person name="Huang L.Y."/>
            <person name="Li J.T."/>
            <person name="Huang L.N."/>
            <person name="Li W.J."/>
            <person name="Jiang H.C."/>
            <person name="Dong H.L."/>
            <person name="Shu W.S."/>
        </authorList>
    </citation>
    <scope>NUCLEOTIDE SEQUENCE [LARGE SCALE GENOMIC DNA]</scope>
    <source>
        <strain evidence="2">AP2</strain>
    </source>
</reference>
<keyword evidence="1" id="KW-0472">Membrane</keyword>
<name>A0A519BJG9_ACIG2</name>
<proteinExistence type="predicted"/>
<gene>
    <name evidence="2" type="ORF">EVJ46_04080</name>
</gene>